<dbReference type="EMBL" id="JH668466">
    <property type="protein sequence ID" value="KAG6454430.1"/>
    <property type="molecule type" value="Genomic_DNA"/>
</dbReference>
<organism evidence="2 3">
    <name type="scientific">Manduca sexta</name>
    <name type="common">Tobacco hawkmoth</name>
    <name type="synonym">Tobacco hornworm</name>
    <dbReference type="NCBI Taxonomy" id="7130"/>
    <lineage>
        <taxon>Eukaryota</taxon>
        <taxon>Metazoa</taxon>
        <taxon>Ecdysozoa</taxon>
        <taxon>Arthropoda</taxon>
        <taxon>Hexapoda</taxon>
        <taxon>Insecta</taxon>
        <taxon>Pterygota</taxon>
        <taxon>Neoptera</taxon>
        <taxon>Endopterygota</taxon>
        <taxon>Lepidoptera</taxon>
        <taxon>Glossata</taxon>
        <taxon>Ditrysia</taxon>
        <taxon>Bombycoidea</taxon>
        <taxon>Sphingidae</taxon>
        <taxon>Sphinginae</taxon>
        <taxon>Sphingini</taxon>
        <taxon>Manduca</taxon>
    </lineage>
</organism>
<feature type="chain" id="PRO_5036976866" evidence="1">
    <location>
        <begin position="26"/>
        <end position="163"/>
    </location>
</feature>
<reference evidence="2" key="2">
    <citation type="submission" date="2020-12" db="EMBL/GenBank/DDBJ databases">
        <authorList>
            <person name="Kanost M."/>
        </authorList>
    </citation>
    <scope>NUCLEOTIDE SEQUENCE</scope>
</reference>
<keyword evidence="3" id="KW-1185">Reference proteome</keyword>
<comment type="caution">
    <text evidence="2">The sequence shown here is derived from an EMBL/GenBank/DDBJ whole genome shotgun (WGS) entry which is preliminary data.</text>
</comment>
<gene>
    <name evidence="2" type="ORF">O3G_MSEX008685</name>
</gene>
<evidence type="ECO:0000256" key="1">
    <source>
        <dbReference type="SAM" id="SignalP"/>
    </source>
</evidence>
<name>A0A922CPC9_MANSE</name>
<dbReference type="AlphaFoldDB" id="A0A922CPC9"/>
<protein>
    <submittedName>
        <fullName evidence="2">Uncharacterized protein</fullName>
    </submittedName>
</protein>
<reference evidence="2" key="1">
    <citation type="journal article" date="2016" name="Insect Biochem. Mol. Biol.">
        <title>Multifaceted biological insights from a draft genome sequence of the tobacco hornworm moth, Manduca sexta.</title>
        <authorList>
            <person name="Kanost M.R."/>
            <person name="Arrese E.L."/>
            <person name="Cao X."/>
            <person name="Chen Y.R."/>
            <person name="Chellapilla S."/>
            <person name="Goldsmith M.R."/>
            <person name="Grosse-Wilde E."/>
            <person name="Heckel D.G."/>
            <person name="Herndon N."/>
            <person name="Jiang H."/>
            <person name="Papanicolaou A."/>
            <person name="Qu J."/>
            <person name="Soulages J.L."/>
            <person name="Vogel H."/>
            <person name="Walters J."/>
            <person name="Waterhouse R.M."/>
            <person name="Ahn S.J."/>
            <person name="Almeida F.C."/>
            <person name="An C."/>
            <person name="Aqrawi P."/>
            <person name="Bretschneider A."/>
            <person name="Bryant W.B."/>
            <person name="Bucks S."/>
            <person name="Chao H."/>
            <person name="Chevignon G."/>
            <person name="Christen J.M."/>
            <person name="Clarke D.F."/>
            <person name="Dittmer N.T."/>
            <person name="Ferguson L.C.F."/>
            <person name="Garavelou S."/>
            <person name="Gordon K.H.J."/>
            <person name="Gunaratna R.T."/>
            <person name="Han Y."/>
            <person name="Hauser F."/>
            <person name="He Y."/>
            <person name="Heidel-Fischer H."/>
            <person name="Hirsh A."/>
            <person name="Hu Y."/>
            <person name="Jiang H."/>
            <person name="Kalra D."/>
            <person name="Klinner C."/>
            <person name="Konig C."/>
            <person name="Kovar C."/>
            <person name="Kroll A.R."/>
            <person name="Kuwar S.S."/>
            <person name="Lee S.L."/>
            <person name="Lehman R."/>
            <person name="Li K."/>
            <person name="Li Z."/>
            <person name="Liang H."/>
            <person name="Lovelace S."/>
            <person name="Lu Z."/>
            <person name="Mansfield J.H."/>
            <person name="McCulloch K.J."/>
            <person name="Mathew T."/>
            <person name="Morton B."/>
            <person name="Muzny D.M."/>
            <person name="Neunemann D."/>
            <person name="Ongeri F."/>
            <person name="Pauchet Y."/>
            <person name="Pu L.L."/>
            <person name="Pyrousis I."/>
            <person name="Rao X.J."/>
            <person name="Redding A."/>
            <person name="Roesel C."/>
            <person name="Sanchez-Gracia A."/>
            <person name="Schaack S."/>
            <person name="Shukla A."/>
            <person name="Tetreau G."/>
            <person name="Wang Y."/>
            <person name="Xiong G.H."/>
            <person name="Traut W."/>
            <person name="Walsh T.K."/>
            <person name="Worley K.C."/>
            <person name="Wu D."/>
            <person name="Wu W."/>
            <person name="Wu Y.Q."/>
            <person name="Zhang X."/>
            <person name="Zou Z."/>
            <person name="Zucker H."/>
            <person name="Briscoe A.D."/>
            <person name="Burmester T."/>
            <person name="Clem R.J."/>
            <person name="Feyereisen R."/>
            <person name="Grimmelikhuijzen C.J.P."/>
            <person name="Hamodrakas S.J."/>
            <person name="Hansson B.S."/>
            <person name="Huguet E."/>
            <person name="Jermiin L.S."/>
            <person name="Lan Q."/>
            <person name="Lehman H.K."/>
            <person name="Lorenzen M."/>
            <person name="Merzendorfer H."/>
            <person name="Michalopoulos I."/>
            <person name="Morton D.B."/>
            <person name="Muthukrishnan S."/>
            <person name="Oakeshott J.G."/>
            <person name="Palmer W."/>
            <person name="Park Y."/>
            <person name="Passarelli A.L."/>
            <person name="Rozas J."/>
            <person name="Schwartz L.M."/>
            <person name="Smith W."/>
            <person name="Southgate A."/>
            <person name="Vilcinskas A."/>
            <person name="Vogt R."/>
            <person name="Wang P."/>
            <person name="Werren J."/>
            <person name="Yu X.Q."/>
            <person name="Zhou J.J."/>
            <person name="Brown S.J."/>
            <person name="Scherer S.E."/>
            <person name="Richards S."/>
            <person name="Blissard G.W."/>
        </authorList>
    </citation>
    <scope>NUCLEOTIDE SEQUENCE</scope>
</reference>
<accession>A0A922CPC9</accession>
<evidence type="ECO:0000313" key="3">
    <source>
        <dbReference type="Proteomes" id="UP000791440"/>
    </source>
</evidence>
<keyword evidence="1" id="KW-0732">Signal</keyword>
<evidence type="ECO:0000313" key="2">
    <source>
        <dbReference type="EMBL" id="KAG6454430.1"/>
    </source>
</evidence>
<dbReference type="Proteomes" id="UP000791440">
    <property type="component" value="Unassembled WGS sequence"/>
</dbReference>
<sequence>MHIMGIFKFTLIVSALTLLVPDVSAYYRGGYGGYYNGFNVLGNGSPSFGGGYRQLGHNGIAYEAASGLSGIGHGGHTLSGLNTNLNNINRGIEGTYYRQNNLAHGAAPGLSGFGQNHYGLSGFGPGGHSLSGFRQRKHRLSGFGPGPFEQNDFRQYYRNGYRR</sequence>
<proteinExistence type="predicted"/>
<feature type="signal peptide" evidence="1">
    <location>
        <begin position="1"/>
        <end position="25"/>
    </location>
</feature>